<evidence type="ECO:0000313" key="3">
    <source>
        <dbReference type="EMBL" id="KAG6507156.1"/>
    </source>
</evidence>
<evidence type="ECO:0000256" key="1">
    <source>
        <dbReference type="SAM" id="MobiDB-lite"/>
    </source>
</evidence>
<protein>
    <recommendedName>
        <fullName evidence="2">Cyclin C-terminal domain-containing protein</fullName>
    </recommendedName>
</protein>
<name>A0A8J5LBM2_ZINOF</name>
<dbReference type="PANTHER" id="PTHR10177">
    <property type="entry name" value="CYCLINS"/>
    <property type="match status" value="1"/>
</dbReference>
<keyword evidence="4" id="KW-1185">Reference proteome</keyword>
<dbReference type="OrthoDB" id="5590282at2759"/>
<dbReference type="Proteomes" id="UP000734854">
    <property type="component" value="Unassembled WGS sequence"/>
</dbReference>
<dbReference type="AlphaFoldDB" id="A0A8J5LBM2"/>
<feature type="region of interest" description="Disordered" evidence="1">
    <location>
        <begin position="333"/>
        <end position="372"/>
    </location>
</feature>
<reference evidence="3 4" key="1">
    <citation type="submission" date="2020-08" db="EMBL/GenBank/DDBJ databases">
        <title>Plant Genome Project.</title>
        <authorList>
            <person name="Zhang R.-G."/>
        </authorList>
    </citation>
    <scope>NUCLEOTIDE SEQUENCE [LARGE SCALE GENOMIC DNA]</scope>
    <source>
        <tissue evidence="3">Rhizome</tissue>
    </source>
</reference>
<dbReference type="EMBL" id="JACMSC010000009">
    <property type="protein sequence ID" value="KAG6507156.1"/>
    <property type="molecule type" value="Genomic_DNA"/>
</dbReference>
<evidence type="ECO:0000259" key="2">
    <source>
        <dbReference type="SMART" id="SM01332"/>
    </source>
</evidence>
<dbReference type="InterPro" id="IPR006671">
    <property type="entry name" value="Cyclin_N"/>
</dbReference>
<accession>A0A8J5LBM2</accession>
<comment type="caution">
    <text evidence="3">The sequence shown here is derived from an EMBL/GenBank/DDBJ whole genome shotgun (WGS) entry which is preliminary data.</text>
</comment>
<sequence>MAFLPLFDHLYCQEESLEMEEGGEEEEEVVFPLGEDYESENRVLSVVEAATGEDWEAVMSSLAARESEALPQLVADGEGADLHLRRAREKVAEWVVLAAAGHGFSALTTLLAMSYFDRCFLPCAGGGRGPLHLQDDKPWMGRLAAVACLSLAAKVEETRVPLLFDLQVPPPPSPVEEGGYLFEPKTVRRMELLVLSSLGWRMNPVTPLSFIHHLLPRLCSGSGGGGGGGGGCIAARIRELARRSEVALLSVISDWKWVRYPASVWAAAALLLATEPQEAHRLISLLKPSKENLERCYQLMRESMSATTAIDHKRKHSSHSSPPSPCGVISSCFSGESSCDSWPLRPSPVSRPPEAAVAAPPLKQKKCKKEQF</sequence>
<dbReference type="SMART" id="SM01332">
    <property type="entry name" value="Cyclin_C"/>
    <property type="match status" value="1"/>
</dbReference>
<dbReference type="InterPro" id="IPR039361">
    <property type="entry name" value="Cyclin"/>
</dbReference>
<evidence type="ECO:0000313" key="4">
    <source>
        <dbReference type="Proteomes" id="UP000734854"/>
    </source>
</evidence>
<proteinExistence type="predicted"/>
<feature type="domain" description="Cyclin C-terminal" evidence="2">
    <location>
        <begin position="205"/>
        <end position="323"/>
    </location>
</feature>
<organism evidence="3 4">
    <name type="scientific">Zingiber officinale</name>
    <name type="common">Ginger</name>
    <name type="synonym">Amomum zingiber</name>
    <dbReference type="NCBI Taxonomy" id="94328"/>
    <lineage>
        <taxon>Eukaryota</taxon>
        <taxon>Viridiplantae</taxon>
        <taxon>Streptophyta</taxon>
        <taxon>Embryophyta</taxon>
        <taxon>Tracheophyta</taxon>
        <taxon>Spermatophyta</taxon>
        <taxon>Magnoliopsida</taxon>
        <taxon>Liliopsida</taxon>
        <taxon>Zingiberales</taxon>
        <taxon>Zingiberaceae</taxon>
        <taxon>Zingiber</taxon>
    </lineage>
</organism>
<dbReference type="Pfam" id="PF02984">
    <property type="entry name" value="Cyclin_C"/>
    <property type="match status" value="1"/>
</dbReference>
<gene>
    <name evidence="3" type="ORF">ZIOFF_032497</name>
</gene>
<dbReference type="Pfam" id="PF00134">
    <property type="entry name" value="Cyclin_N"/>
    <property type="match status" value="1"/>
</dbReference>
<dbReference type="InterPro" id="IPR004367">
    <property type="entry name" value="Cyclin_C-dom"/>
</dbReference>
<feature type="compositionally biased region" description="Basic residues" evidence="1">
    <location>
        <begin position="363"/>
        <end position="372"/>
    </location>
</feature>